<keyword evidence="6" id="KW-0862">Zinc</keyword>
<dbReference type="Gene3D" id="3.30.160.60">
    <property type="entry name" value="Classic Zinc Finger"/>
    <property type="match status" value="4"/>
</dbReference>
<evidence type="ECO:0000256" key="8">
    <source>
        <dbReference type="ARBA" id="ARBA00023163"/>
    </source>
</evidence>
<evidence type="ECO:0000313" key="12">
    <source>
        <dbReference type="Ensembl" id="ENSPKIP00000035159.1"/>
    </source>
</evidence>
<feature type="domain" description="C2H2-type" evidence="11">
    <location>
        <begin position="3"/>
        <end position="30"/>
    </location>
</feature>
<dbReference type="GO" id="GO:0010468">
    <property type="term" value="P:regulation of gene expression"/>
    <property type="evidence" value="ECO:0007669"/>
    <property type="project" value="UniProtKB-ARBA"/>
</dbReference>
<evidence type="ECO:0000256" key="3">
    <source>
        <dbReference type="ARBA" id="ARBA00022723"/>
    </source>
</evidence>
<feature type="domain" description="C2H2-type" evidence="11">
    <location>
        <begin position="58"/>
        <end position="85"/>
    </location>
</feature>
<evidence type="ECO:0000256" key="7">
    <source>
        <dbReference type="ARBA" id="ARBA00023015"/>
    </source>
</evidence>
<reference evidence="12" key="2">
    <citation type="submission" date="2025-09" db="UniProtKB">
        <authorList>
            <consortium name="Ensembl"/>
        </authorList>
    </citation>
    <scope>IDENTIFICATION</scope>
</reference>
<dbReference type="InterPro" id="IPR036236">
    <property type="entry name" value="Znf_C2H2_sf"/>
</dbReference>
<dbReference type="GeneTree" id="ENSGT00940000154616"/>
<dbReference type="SMART" id="SM00355">
    <property type="entry name" value="ZnF_C2H2"/>
    <property type="match status" value="4"/>
</dbReference>
<keyword evidence="4" id="KW-0677">Repeat</keyword>
<evidence type="ECO:0000256" key="5">
    <source>
        <dbReference type="ARBA" id="ARBA00022771"/>
    </source>
</evidence>
<name>A0A3B3SWX1_9TELE</name>
<reference evidence="12" key="1">
    <citation type="submission" date="2025-08" db="UniProtKB">
        <authorList>
            <consortium name="Ensembl"/>
        </authorList>
    </citation>
    <scope>IDENTIFICATION</scope>
</reference>
<dbReference type="PROSITE" id="PS00028">
    <property type="entry name" value="ZINC_FINGER_C2H2_1"/>
    <property type="match status" value="3"/>
</dbReference>
<evidence type="ECO:0000256" key="4">
    <source>
        <dbReference type="ARBA" id="ARBA00022737"/>
    </source>
</evidence>
<evidence type="ECO:0000256" key="6">
    <source>
        <dbReference type="ARBA" id="ARBA00022833"/>
    </source>
</evidence>
<dbReference type="Proteomes" id="UP000261540">
    <property type="component" value="Unplaced"/>
</dbReference>
<accession>A0A3B3SWX1</accession>
<keyword evidence="3" id="KW-0479">Metal-binding</keyword>
<proteinExistence type="inferred from homology"/>
<evidence type="ECO:0000313" key="13">
    <source>
        <dbReference type="Proteomes" id="UP000261540"/>
    </source>
</evidence>
<keyword evidence="5 10" id="KW-0863">Zinc-finger</keyword>
<dbReference type="FunFam" id="3.30.160.60:FF:000096">
    <property type="entry name" value="Zinc finger and BTB domain-containing protein 18 isoform 1"/>
    <property type="match status" value="1"/>
</dbReference>
<dbReference type="Pfam" id="PF00096">
    <property type="entry name" value="zf-C2H2"/>
    <property type="match status" value="4"/>
</dbReference>
<dbReference type="InterPro" id="IPR050331">
    <property type="entry name" value="Zinc_finger"/>
</dbReference>
<sequence>MTLGCKYCGRYFRDEGSLRSHRRVHSGEKPYQCERCPKRFSLKHQLDTHHRVHTEKPFECRLCGQRSRDYSAMIKHLRTHGGAAPYQCTICLEFCSSLAAMQKHIKTHPAKDFPAEWSINSTYLYTCHN</sequence>
<keyword evidence="8" id="KW-0804">Transcription</keyword>
<evidence type="ECO:0000256" key="1">
    <source>
        <dbReference type="ARBA" id="ARBA00004123"/>
    </source>
</evidence>
<keyword evidence="9" id="KW-0539">Nucleus</keyword>
<dbReference type="GO" id="GO:0005634">
    <property type="term" value="C:nucleus"/>
    <property type="evidence" value="ECO:0007669"/>
    <property type="project" value="UniProtKB-SubCell"/>
</dbReference>
<feature type="domain" description="C2H2-type" evidence="11">
    <location>
        <begin position="31"/>
        <end position="58"/>
    </location>
</feature>
<dbReference type="FunFam" id="3.30.160.60:FF:000553">
    <property type="entry name" value="Zinc finger and BTB domain-containing protein 16"/>
    <property type="match status" value="1"/>
</dbReference>
<dbReference type="PANTHER" id="PTHR16515:SF49">
    <property type="entry name" value="GASTRULA ZINC FINGER PROTEIN XLCGF49.1-LIKE-RELATED"/>
    <property type="match status" value="1"/>
</dbReference>
<evidence type="ECO:0000256" key="9">
    <source>
        <dbReference type="ARBA" id="ARBA00023242"/>
    </source>
</evidence>
<evidence type="ECO:0000259" key="11">
    <source>
        <dbReference type="PROSITE" id="PS50157"/>
    </source>
</evidence>
<comment type="similarity">
    <text evidence="2">Belongs to the krueppel C2H2-type zinc-finger protein family.</text>
</comment>
<evidence type="ECO:0000256" key="10">
    <source>
        <dbReference type="PROSITE-ProRule" id="PRU00042"/>
    </source>
</evidence>
<evidence type="ECO:0000256" key="2">
    <source>
        <dbReference type="ARBA" id="ARBA00006991"/>
    </source>
</evidence>
<protein>
    <submittedName>
        <fullName evidence="12">Zinc finger and BTB domain containing 32</fullName>
    </submittedName>
</protein>
<dbReference type="GO" id="GO:0008270">
    <property type="term" value="F:zinc ion binding"/>
    <property type="evidence" value="ECO:0007669"/>
    <property type="project" value="UniProtKB-KW"/>
</dbReference>
<keyword evidence="13" id="KW-1185">Reference proteome</keyword>
<dbReference type="PROSITE" id="PS50157">
    <property type="entry name" value="ZINC_FINGER_C2H2_2"/>
    <property type="match status" value="3"/>
</dbReference>
<dbReference type="FunFam" id="3.30.160.60:FF:002171">
    <property type="entry name" value="Zinc finger and BTB domain-containing protein 16"/>
    <property type="match status" value="1"/>
</dbReference>
<dbReference type="AlphaFoldDB" id="A0A3B3SWX1"/>
<dbReference type="SUPFAM" id="SSF57667">
    <property type="entry name" value="beta-beta-alpha zinc fingers"/>
    <property type="match status" value="2"/>
</dbReference>
<dbReference type="InterPro" id="IPR013087">
    <property type="entry name" value="Znf_C2H2_type"/>
</dbReference>
<dbReference type="Ensembl" id="ENSPKIT00000016086.1">
    <property type="protein sequence ID" value="ENSPKIP00000035159.1"/>
    <property type="gene ID" value="ENSPKIG00000014220.1"/>
</dbReference>
<dbReference type="PANTHER" id="PTHR16515">
    <property type="entry name" value="PR DOMAIN ZINC FINGER PROTEIN"/>
    <property type="match status" value="1"/>
</dbReference>
<keyword evidence="7" id="KW-0805">Transcription regulation</keyword>
<comment type="subcellular location">
    <subcellularLocation>
        <location evidence="1">Nucleus</location>
    </subcellularLocation>
</comment>
<organism evidence="12 13">
    <name type="scientific">Paramormyrops kingsleyae</name>
    <dbReference type="NCBI Taxonomy" id="1676925"/>
    <lineage>
        <taxon>Eukaryota</taxon>
        <taxon>Metazoa</taxon>
        <taxon>Chordata</taxon>
        <taxon>Craniata</taxon>
        <taxon>Vertebrata</taxon>
        <taxon>Euteleostomi</taxon>
        <taxon>Actinopterygii</taxon>
        <taxon>Neopterygii</taxon>
        <taxon>Teleostei</taxon>
        <taxon>Osteoglossocephala</taxon>
        <taxon>Osteoglossomorpha</taxon>
        <taxon>Osteoglossiformes</taxon>
        <taxon>Mormyridae</taxon>
        <taxon>Paramormyrops</taxon>
    </lineage>
</organism>